<gene>
    <name evidence="4" type="ORF">BGZ95_003404</name>
</gene>
<dbReference type="GO" id="GO:0031048">
    <property type="term" value="P:regulatory ncRNA-mediated heterochromatin formation"/>
    <property type="evidence" value="ECO:0007669"/>
    <property type="project" value="TreeGrafter"/>
</dbReference>
<evidence type="ECO:0000313" key="4">
    <source>
        <dbReference type="EMBL" id="KAG0278676.1"/>
    </source>
</evidence>
<name>A0AAD4H987_9FUNG</name>
<dbReference type="PANTHER" id="PTHR10887">
    <property type="entry name" value="DNA2/NAM7 HELICASE FAMILY"/>
    <property type="match status" value="1"/>
</dbReference>
<comment type="caution">
    <text evidence="4">The sequence shown here is derived from an EMBL/GenBank/DDBJ whole genome shotgun (WGS) entry which is preliminary data.</text>
</comment>
<dbReference type="InterPro" id="IPR041679">
    <property type="entry name" value="DNA2/NAM7-like_C"/>
</dbReference>
<feature type="domain" description="DNA2/NAM7 helicase helicase" evidence="2">
    <location>
        <begin position="630"/>
        <end position="1000"/>
    </location>
</feature>
<dbReference type="Gene3D" id="3.40.50.300">
    <property type="entry name" value="P-loop containing nucleotide triphosphate hydrolases"/>
    <property type="match status" value="3"/>
</dbReference>
<evidence type="ECO:0000259" key="3">
    <source>
        <dbReference type="Pfam" id="PF13087"/>
    </source>
</evidence>
<feature type="domain" description="DNA2/NAM7 helicase-like C-terminal" evidence="3">
    <location>
        <begin position="1018"/>
        <end position="1253"/>
    </location>
</feature>
<evidence type="ECO:0008006" key="6">
    <source>
        <dbReference type="Google" id="ProtNLM"/>
    </source>
</evidence>
<dbReference type="InterPro" id="IPR041677">
    <property type="entry name" value="DNA2/NAM7_AAA_11"/>
</dbReference>
<proteinExistence type="predicted"/>
<dbReference type="SUPFAM" id="SSF52540">
    <property type="entry name" value="P-loop containing nucleoside triphosphate hydrolases"/>
    <property type="match status" value="1"/>
</dbReference>
<evidence type="ECO:0000259" key="2">
    <source>
        <dbReference type="Pfam" id="PF13086"/>
    </source>
</evidence>
<feature type="compositionally biased region" description="Polar residues" evidence="1">
    <location>
        <begin position="165"/>
        <end position="183"/>
    </location>
</feature>
<evidence type="ECO:0000313" key="5">
    <source>
        <dbReference type="Proteomes" id="UP001194580"/>
    </source>
</evidence>
<dbReference type="Proteomes" id="UP001194580">
    <property type="component" value="Unassembled WGS sequence"/>
</dbReference>
<dbReference type="PANTHER" id="PTHR10887:SF445">
    <property type="entry name" value="NFX1-TYPE ZINC FINGER-CONTAINING PROTEIN 1"/>
    <property type="match status" value="1"/>
</dbReference>
<dbReference type="InterPro" id="IPR047187">
    <property type="entry name" value="SF1_C_Upf1"/>
</dbReference>
<organism evidence="4 5">
    <name type="scientific">Linnemannia exigua</name>
    <dbReference type="NCBI Taxonomy" id="604196"/>
    <lineage>
        <taxon>Eukaryota</taxon>
        <taxon>Fungi</taxon>
        <taxon>Fungi incertae sedis</taxon>
        <taxon>Mucoromycota</taxon>
        <taxon>Mortierellomycotina</taxon>
        <taxon>Mortierellomycetes</taxon>
        <taxon>Mortierellales</taxon>
        <taxon>Mortierellaceae</taxon>
        <taxon>Linnemannia</taxon>
    </lineage>
</organism>
<dbReference type="InterPro" id="IPR027417">
    <property type="entry name" value="P-loop_NTPase"/>
</dbReference>
<feature type="region of interest" description="Disordered" evidence="1">
    <location>
        <begin position="1168"/>
        <end position="1188"/>
    </location>
</feature>
<dbReference type="GO" id="GO:0004386">
    <property type="term" value="F:helicase activity"/>
    <property type="evidence" value="ECO:0007669"/>
    <property type="project" value="InterPro"/>
</dbReference>
<dbReference type="EMBL" id="JAAAIL010000178">
    <property type="protein sequence ID" value="KAG0278676.1"/>
    <property type="molecule type" value="Genomic_DNA"/>
</dbReference>
<dbReference type="CDD" id="cd18808">
    <property type="entry name" value="SF1_C_Upf1"/>
    <property type="match status" value="1"/>
</dbReference>
<protein>
    <recommendedName>
        <fullName evidence="6">P-loop containing nucleoside triphosphate hydrolase protein</fullName>
    </recommendedName>
</protein>
<feature type="compositionally biased region" description="Polar residues" evidence="1">
    <location>
        <begin position="276"/>
        <end position="292"/>
    </location>
</feature>
<sequence>MNTRRSTVNIQSEGTDDLIVPSTTGVSFALAQDVLEKGNLDSLRTSSQIEMFLQSSLISLSNHHSVDTSWVVWSLASEKGVAQLRHIMMQPVSIDVSDDTSTVSFQNVILPLVGLLTRQNVCQSVLTSESNAIYGLVQEYSQQFLGTSILQNMRSLLARCSVHASSSGQAPPTQSPNSYPHQQHQFHRDTLEGDLPLRCALLAIVRLFYQVLTRFPNSAGALCPLVEDLIALVEQCLRQPEGENAKKIDLEFTLRTEMRRLSGIVRGMITNHDRSWQQTSQEKPPTSRSSLNGPGELASQGSRHDNDHAMIGKIDILPTRDEVLCRDEPYLPINNDKEPLTHFLPSGWPRHLDDHFRLYRQDMLGLFRTGIQAFVDLLGKTDKRDDQDFVDPKKLSSLVGDNVSLNVYSNIQFMEISTENYYPGLTKILFDQPLRIQGLNQLDRQEFWEKAQGRLMQGSLVFMARRSRAQAGGDHRGHQVALALVQEREIHDLSDSEKVACVQVFFTDPASYSTVFAPLQSSSANNECWFMIECPGSHYESYRSVLKALQTKLPSTLPFGKYIAFKEENSPDLLSSSSATVIDPPYYTTTPGFKFDLSVLLENGATCDLNVADKPSVDQALTALREHSSLDDSQASALVETLGREFALISGPPGTGKTKLGVDLMRVLLHNKQATNSGPILVICYTNHALDRFLEHLLDAGYTKIARLGSQSKSRRLQAYNLKEMMVNRPKTKPHAARRVLAKAFQISNRAAKAIRNLTWELKTGHFAWRHVREYLEFENPDQCRQLEDVSHAPDVWEEDEAEYTPASRAAGKHAYARWITGKDLEERRNRNWYANVHNRVGAQPTQLTNTASTLGQDPDDVHIERHETEISDRPLSLLGGDVWSMSLVERHRLVEYWSPGIIRLIEEELEQHHRDLKTTNENKFSAFDEHRRLILSNMDVIGMTTNSSAKYQTLIQSIAAKIIVCEAANEVLEPHILAALSPCTQQLILIGDHLQLRPYLQTINLSSDSMVGTNYNLDKSLFERLVTSENNPLPVSRLAVQRRMRSDIWNLIKNTLYPTLKDDGSVSQYPDVIGVESNVFFMDHSHPEDKDVFGPQSFSNNFEVEMVEALALHFIKNGYNQPGDIVVLTPYLAQMAKLRNHLQRQFVVNVDGRDQDWMDALVSEGVPKLHQGTGSQPNSKRNEDTPQNHITIRGIDSMQGEEAKIVIVSLVRSDVIPGDEARLGSIGFLRSPNRTTALLTRAQLGLFFIGNAEVMAQPEHGIWPVIMNELEQSGRVGPGFPIFCRDHPESRRIVCSPGGFEAAEAVEAEGIGKDMKALALSQGEKRQGAKAGYSILNEEKEW</sequence>
<dbReference type="Pfam" id="PF13086">
    <property type="entry name" value="AAA_11"/>
    <property type="match status" value="1"/>
</dbReference>
<reference evidence="4" key="1">
    <citation type="journal article" date="2020" name="Fungal Divers.">
        <title>Resolving the Mortierellaceae phylogeny through synthesis of multi-gene phylogenetics and phylogenomics.</title>
        <authorList>
            <person name="Vandepol N."/>
            <person name="Liber J."/>
            <person name="Desiro A."/>
            <person name="Na H."/>
            <person name="Kennedy M."/>
            <person name="Barry K."/>
            <person name="Grigoriev I.V."/>
            <person name="Miller A.N."/>
            <person name="O'Donnell K."/>
            <person name="Stajich J.E."/>
            <person name="Bonito G."/>
        </authorList>
    </citation>
    <scope>NUCLEOTIDE SEQUENCE</scope>
    <source>
        <strain evidence="4">NRRL 28262</strain>
    </source>
</reference>
<feature type="region of interest" description="Disordered" evidence="1">
    <location>
        <begin position="165"/>
        <end position="187"/>
    </location>
</feature>
<dbReference type="Pfam" id="PF13087">
    <property type="entry name" value="AAA_12"/>
    <property type="match status" value="1"/>
</dbReference>
<accession>A0AAD4H987</accession>
<dbReference type="InterPro" id="IPR045055">
    <property type="entry name" value="DNA2/NAM7-like"/>
</dbReference>
<feature type="region of interest" description="Disordered" evidence="1">
    <location>
        <begin position="272"/>
        <end position="308"/>
    </location>
</feature>
<keyword evidence="5" id="KW-1185">Reference proteome</keyword>
<dbReference type="GO" id="GO:0031380">
    <property type="term" value="C:nuclear RNA-directed RNA polymerase complex"/>
    <property type="evidence" value="ECO:0007669"/>
    <property type="project" value="TreeGrafter"/>
</dbReference>
<evidence type="ECO:0000256" key="1">
    <source>
        <dbReference type="SAM" id="MobiDB-lite"/>
    </source>
</evidence>